<organism evidence="1 2">
    <name type="scientific">Candidatus Kaiserbacteria bacterium RIFCSPHIGHO2_02_FULL_55_17</name>
    <dbReference type="NCBI Taxonomy" id="1798496"/>
    <lineage>
        <taxon>Bacteria</taxon>
        <taxon>Candidatus Kaiseribacteriota</taxon>
    </lineage>
</organism>
<protein>
    <recommendedName>
        <fullName evidence="3">SHS2 domain-containing protein</fullName>
    </recommendedName>
</protein>
<proteinExistence type="predicted"/>
<evidence type="ECO:0008006" key="3">
    <source>
        <dbReference type="Google" id="ProtNLM"/>
    </source>
</evidence>
<name>A0A1F6DSZ0_9BACT</name>
<dbReference type="AlphaFoldDB" id="A0A1F6DSZ0"/>
<comment type="caution">
    <text evidence="1">The sequence shown here is derived from an EMBL/GenBank/DDBJ whole genome shotgun (WGS) entry which is preliminary data.</text>
</comment>
<reference evidence="1 2" key="1">
    <citation type="journal article" date="2016" name="Nat. Commun.">
        <title>Thousands of microbial genomes shed light on interconnected biogeochemical processes in an aquifer system.</title>
        <authorList>
            <person name="Anantharaman K."/>
            <person name="Brown C.T."/>
            <person name="Hug L.A."/>
            <person name="Sharon I."/>
            <person name="Castelle C.J."/>
            <person name="Probst A.J."/>
            <person name="Thomas B.C."/>
            <person name="Singh A."/>
            <person name="Wilkins M.J."/>
            <person name="Karaoz U."/>
            <person name="Brodie E.L."/>
            <person name="Williams K.H."/>
            <person name="Hubbard S.S."/>
            <person name="Banfield J.F."/>
        </authorList>
    </citation>
    <scope>NUCLEOTIDE SEQUENCE [LARGE SCALE GENOMIC DNA]</scope>
</reference>
<dbReference type="EMBL" id="MFLJ01000018">
    <property type="protein sequence ID" value="OGG64565.1"/>
    <property type="molecule type" value="Genomic_DNA"/>
</dbReference>
<gene>
    <name evidence="1" type="ORF">A3C94_02870</name>
</gene>
<dbReference type="STRING" id="1798496.A3C94_02870"/>
<accession>A0A1F6DSZ0</accession>
<evidence type="ECO:0000313" key="1">
    <source>
        <dbReference type="EMBL" id="OGG64565.1"/>
    </source>
</evidence>
<evidence type="ECO:0000313" key="2">
    <source>
        <dbReference type="Proteomes" id="UP000177232"/>
    </source>
</evidence>
<sequence length="349" mass="37900">MSFFGGLFTRKKRIESAVLIDISADSVAGAYAYAVEGELPVVLYTQRLPIETRAGEARARAMLRALQTLGETLIREGAPMLARATGSGSAAGFFVSVDAPWQKTSVRTEYLEQKTPFTFSKSLVAAALKRSRAAPPDHVLVDESIIGTILNGYETRDPYGKQAQRASIVVLASLIDEEVARGIQAALRGLYHTTHISSLSGCSLRYQAMRVAFPHEHDALILDATGLLTSIVLVRNGLFVAIVDRTDTATARDSWAGGITKELTELAKRYPLPRTIFLLAREPDILSVSQTLGTIPFGKLWLSDNPPKVVPVLASHLVGLVRQTADTPPDIALLLMTLYWHRHAPGGNT</sequence>
<dbReference type="Proteomes" id="UP000177232">
    <property type="component" value="Unassembled WGS sequence"/>
</dbReference>